<dbReference type="EMBL" id="LUCH01001912">
    <property type="protein sequence ID" value="KAF5402280.1"/>
    <property type="molecule type" value="Genomic_DNA"/>
</dbReference>
<reference evidence="2" key="1">
    <citation type="submission" date="2019-05" db="EMBL/GenBank/DDBJ databases">
        <title>Annotation for the trematode Paragonimus heterotremus.</title>
        <authorList>
            <person name="Choi Y.-J."/>
        </authorList>
    </citation>
    <scope>NUCLEOTIDE SEQUENCE</scope>
    <source>
        <strain evidence="2">LC</strain>
    </source>
</reference>
<keyword evidence="1" id="KW-0472">Membrane</keyword>
<keyword evidence="1" id="KW-1133">Transmembrane helix</keyword>
<keyword evidence="1" id="KW-0812">Transmembrane</keyword>
<feature type="transmembrane region" description="Helical" evidence="1">
    <location>
        <begin position="199"/>
        <end position="225"/>
    </location>
</feature>
<feature type="transmembrane region" description="Helical" evidence="1">
    <location>
        <begin position="102"/>
        <end position="126"/>
    </location>
</feature>
<gene>
    <name evidence="2" type="ORF">PHET_04512</name>
</gene>
<evidence type="ECO:0000256" key="1">
    <source>
        <dbReference type="SAM" id="Phobius"/>
    </source>
</evidence>
<evidence type="ECO:0000313" key="2">
    <source>
        <dbReference type="EMBL" id="KAF5402280.1"/>
    </source>
</evidence>
<feature type="transmembrane region" description="Helical" evidence="1">
    <location>
        <begin position="147"/>
        <end position="167"/>
    </location>
</feature>
<dbReference type="Gene3D" id="1.20.140.150">
    <property type="match status" value="1"/>
</dbReference>
<dbReference type="Proteomes" id="UP000748531">
    <property type="component" value="Unassembled WGS sequence"/>
</dbReference>
<name>A0A8J4WS60_9TREM</name>
<organism evidence="2 3">
    <name type="scientific">Paragonimus heterotremus</name>
    <dbReference type="NCBI Taxonomy" id="100268"/>
    <lineage>
        <taxon>Eukaryota</taxon>
        <taxon>Metazoa</taxon>
        <taxon>Spiralia</taxon>
        <taxon>Lophotrochozoa</taxon>
        <taxon>Platyhelminthes</taxon>
        <taxon>Trematoda</taxon>
        <taxon>Digenea</taxon>
        <taxon>Plagiorchiida</taxon>
        <taxon>Troglotremata</taxon>
        <taxon>Troglotrematidae</taxon>
        <taxon>Paragonimus</taxon>
    </lineage>
</organism>
<protein>
    <submittedName>
        <fullName evidence="2">Uncharacterized protein</fullName>
    </submittedName>
</protein>
<comment type="caution">
    <text evidence="2">The sequence shown here is derived from an EMBL/GenBank/DDBJ whole genome shotgun (WGS) entry which is preliminary data.</text>
</comment>
<evidence type="ECO:0000313" key="3">
    <source>
        <dbReference type="Proteomes" id="UP000748531"/>
    </source>
</evidence>
<proteinExistence type="predicted"/>
<keyword evidence="3" id="KW-1185">Reference proteome</keyword>
<accession>A0A8J4WS60</accession>
<sequence>MRSIRAIWLGTIVFGFVCGVMFTLVGAIALSLGSWIDYHVGFSVTAPSYVYRDRERTLWVECCTNSNDAFSGMCFPLLPFQFNQSFNRKVQPVLNSRIATPYIQAAALSLTFIVLVCTLIVIVRVSRRPEKWKPRTGQYTVLISGNFLWMIALAYFISLVLFFYSLAVENHRLDSQLVSARASWPQSIRSVTFYTLGTMLWLAVVSNILLLLSSLSFLLGSSLYAPPKIERTLTHSVVV</sequence>
<dbReference type="OrthoDB" id="6241679at2759"/>
<feature type="transmembrane region" description="Helical" evidence="1">
    <location>
        <begin position="7"/>
        <end position="32"/>
    </location>
</feature>
<dbReference type="AlphaFoldDB" id="A0A8J4WS60"/>